<proteinExistence type="predicted"/>
<accession>A0A9N9BUN2</accession>
<organism evidence="1 2">
    <name type="scientific">Diversispora eburnea</name>
    <dbReference type="NCBI Taxonomy" id="1213867"/>
    <lineage>
        <taxon>Eukaryota</taxon>
        <taxon>Fungi</taxon>
        <taxon>Fungi incertae sedis</taxon>
        <taxon>Mucoromycota</taxon>
        <taxon>Glomeromycotina</taxon>
        <taxon>Glomeromycetes</taxon>
        <taxon>Diversisporales</taxon>
        <taxon>Diversisporaceae</taxon>
        <taxon>Diversispora</taxon>
    </lineage>
</organism>
<protein>
    <submittedName>
        <fullName evidence="1">10327_t:CDS:1</fullName>
    </submittedName>
</protein>
<dbReference type="Proteomes" id="UP000789706">
    <property type="component" value="Unassembled WGS sequence"/>
</dbReference>
<keyword evidence="2" id="KW-1185">Reference proteome</keyword>
<dbReference type="EMBL" id="CAJVPK010001316">
    <property type="protein sequence ID" value="CAG8581695.1"/>
    <property type="molecule type" value="Genomic_DNA"/>
</dbReference>
<evidence type="ECO:0000313" key="1">
    <source>
        <dbReference type="EMBL" id="CAG8581695.1"/>
    </source>
</evidence>
<reference evidence="1" key="1">
    <citation type="submission" date="2021-06" db="EMBL/GenBank/DDBJ databases">
        <authorList>
            <person name="Kallberg Y."/>
            <person name="Tangrot J."/>
            <person name="Rosling A."/>
        </authorList>
    </citation>
    <scope>NUCLEOTIDE SEQUENCE</scope>
    <source>
        <strain evidence="1">AZ414A</strain>
    </source>
</reference>
<name>A0A9N9BUN2_9GLOM</name>
<feature type="non-terminal residue" evidence="1">
    <location>
        <position position="63"/>
    </location>
</feature>
<evidence type="ECO:0000313" key="2">
    <source>
        <dbReference type="Proteomes" id="UP000789706"/>
    </source>
</evidence>
<gene>
    <name evidence="1" type="ORF">DEBURN_LOCUS8604</name>
</gene>
<dbReference type="AlphaFoldDB" id="A0A9N9BUN2"/>
<comment type="caution">
    <text evidence="1">The sequence shown here is derived from an EMBL/GenBank/DDBJ whole genome shotgun (WGS) entry which is preliminary data.</text>
</comment>
<sequence length="63" mass="7257">IIELASYLPAIDASKVISPSLVWLHFAPFHLMMVALKRKTYENIPKDQVLIKCSLIHNKHIPY</sequence>